<protein>
    <submittedName>
        <fullName evidence="2">Uncharacterized protein</fullName>
    </submittedName>
</protein>
<organism evidence="2 3">
    <name type="scientific">Sphingomonas jeddahensis</name>
    <dbReference type="NCBI Taxonomy" id="1915074"/>
    <lineage>
        <taxon>Bacteria</taxon>
        <taxon>Pseudomonadati</taxon>
        <taxon>Pseudomonadota</taxon>
        <taxon>Alphaproteobacteria</taxon>
        <taxon>Sphingomonadales</taxon>
        <taxon>Sphingomonadaceae</taxon>
        <taxon>Sphingomonas</taxon>
    </lineage>
</organism>
<feature type="signal peptide" evidence="1">
    <location>
        <begin position="1"/>
        <end position="27"/>
    </location>
</feature>
<dbReference type="Proteomes" id="UP000188729">
    <property type="component" value="Unassembled WGS sequence"/>
</dbReference>
<keyword evidence="1" id="KW-0732">Signal</keyword>
<dbReference type="STRING" id="1915074.SPHI_20590"/>
<feature type="chain" id="PRO_5012527720" evidence="1">
    <location>
        <begin position="28"/>
        <end position="40"/>
    </location>
</feature>
<comment type="caution">
    <text evidence="2">The sequence shown here is derived from an EMBL/GenBank/DDBJ whole genome shotgun (WGS) entry which is preliminary data.</text>
</comment>
<dbReference type="EMBL" id="MPSB01000008">
    <property type="protein sequence ID" value="ONF95857.1"/>
    <property type="molecule type" value="Genomic_DNA"/>
</dbReference>
<reference evidence="2 3" key="1">
    <citation type="submission" date="2016-11" db="EMBL/GenBank/DDBJ databases">
        <title>Genome sequence of Sphingomonas jeddahensis G39.</title>
        <authorList>
            <person name="Poehlein A."/>
            <person name="Wuebbeler J.H."/>
            <person name="Steinbuechel A."/>
            <person name="Daniel R."/>
        </authorList>
    </citation>
    <scope>NUCLEOTIDE SEQUENCE [LARGE SCALE GENOMIC DNA]</scope>
    <source>
        <strain evidence="2 3">G39</strain>
    </source>
</reference>
<accession>A0A1V2ETN5</accession>
<sequence>MRDYLVTITTATLAAWLLQAGAPPACAGGVATVSAAIATR</sequence>
<proteinExistence type="predicted"/>
<evidence type="ECO:0000256" key="1">
    <source>
        <dbReference type="SAM" id="SignalP"/>
    </source>
</evidence>
<evidence type="ECO:0000313" key="2">
    <source>
        <dbReference type="EMBL" id="ONF95857.1"/>
    </source>
</evidence>
<gene>
    <name evidence="2" type="ORF">SPHI_20590</name>
</gene>
<name>A0A1V2ETN5_9SPHN</name>
<dbReference type="AlphaFoldDB" id="A0A1V2ETN5"/>
<evidence type="ECO:0000313" key="3">
    <source>
        <dbReference type="Proteomes" id="UP000188729"/>
    </source>
</evidence>
<keyword evidence="3" id="KW-1185">Reference proteome</keyword>